<dbReference type="EMBL" id="JAAXOO010000010">
    <property type="protein sequence ID" value="NKY37757.1"/>
    <property type="molecule type" value="Genomic_DNA"/>
</dbReference>
<dbReference type="AlphaFoldDB" id="A0A846XQH3"/>
<dbReference type="Proteomes" id="UP000565715">
    <property type="component" value="Unassembled WGS sequence"/>
</dbReference>
<sequence>MDSENVSADTGVDLDCCTSETANSAIICGLEPDSLVRLVQTAVGLPAEALDRLAGVADKLRAVEGLPQLDSTAD</sequence>
<proteinExistence type="predicted"/>
<accession>A0A846XQH3</accession>
<dbReference type="RefSeq" id="WP_068044427.1">
    <property type="nucleotide sequence ID" value="NZ_JAAXOO010000010.1"/>
</dbReference>
<evidence type="ECO:0000313" key="1">
    <source>
        <dbReference type="EMBL" id="NKY37757.1"/>
    </source>
</evidence>
<evidence type="ECO:0000313" key="2">
    <source>
        <dbReference type="Proteomes" id="UP000565715"/>
    </source>
</evidence>
<protein>
    <submittedName>
        <fullName evidence="1">Uncharacterized protein</fullName>
    </submittedName>
</protein>
<keyword evidence="2" id="KW-1185">Reference proteome</keyword>
<name>A0A846XQH3_9NOCA</name>
<gene>
    <name evidence="1" type="ORF">HGA13_32505</name>
</gene>
<reference evidence="1 2" key="1">
    <citation type="submission" date="2020-04" db="EMBL/GenBank/DDBJ databases">
        <title>MicrobeNet Type strains.</title>
        <authorList>
            <person name="Nicholson A.C."/>
        </authorList>
    </citation>
    <scope>NUCLEOTIDE SEQUENCE [LARGE SCALE GENOMIC DNA]</scope>
    <source>
        <strain evidence="1 2">DSM 45078</strain>
    </source>
</reference>
<organism evidence="1 2">
    <name type="scientific">Nocardia speluncae</name>
    <dbReference type="NCBI Taxonomy" id="419477"/>
    <lineage>
        <taxon>Bacteria</taxon>
        <taxon>Bacillati</taxon>
        <taxon>Actinomycetota</taxon>
        <taxon>Actinomycetes</taxon>
        <taxon>Mycobacteriales</taxon>
        <taxon>Nocardiaceae</taxon>
        <taxon>Nocardia</taxon>
    </lineage>
</organism>
<comment type="caution">
    <text evidence="1">The sequence shown here is derived from an EMBL/GenBank/DDBJ whole genome shotgun (WGS) entry which is preliminary data.</text>
</comment>